<evidence type="ECO:0000256" key="2">
    <source>
        <dbReference type="ARBA" id="ARBA00022723"/>
    </source>
</evidence>
<sequence length="962" mass="109464">MPPKDNNSNNNNNKEKTQQQQQPASEEQPATDGIKSKKPAGAPKRQKIVKACKDCRRRKVKCDGAMPCGTCRRSSIDCIFESTSPKRGATKHYIESLENRIHVIERALNSLGGPTMQIVEEAVRRQQLVDESGVQEGQQAILPEDRFILNDLGSPGYMTDIQSSMMYSHIHDSQSSNSSPSPKSIHNLSTSREDIEIEQYLSQIQPYFPLFVPNYLNRQYHQHELPRILIYAICALGSHFQQNGEEENYYQKAMMLLDESIGRPTIAIVQTLLLLIKYIECKNNAFYFEKIKSLMLRTIEMCKILKLHQQLVINNNSPDPDAETKRRAFCMVFYYNTLICVEQGIESTFSITSLDALLPSMEESSSIECLRYMTSFSFTLLQIHQHIHRVTSRQNLQNDRRSENQITEENMALLHLQVMIENDLIHLPAHLNYNNTGKLQQYPFPAAEEENNCINVSPMTRLLHMLYHLNVILLHLHYFMYPLPQGANIETTHYPHRQMCISSASIMTRLVEGLLLDQKQSFRYAPGGLQFVIHCITSARTVLHTETLLAKDANTSKVYFDEYQRCAQLVQQFSSISPSNDLRLLDFDNASSTSPSPILTSSSFNSSPTGLFPSTSAADTPMATKQRRNTISDRPYPQRNPSYPIVVPQSLLQSSSTDVNQFSIHHQPLHNIHATPLHIHQSPMHAATVPPMTGRTLRGSTQSCQDLRSMNRLHKTMASSTSPQQQHFNASFTQHRKPVSSIISSSTASTAPSPYRHFGAGNNNGSVVSNTSSRNVSPSLPYGKPNYHHGATNDALIPIVPPHPSQSAGFPRQQQQQSQSQSQPGKIRRIKKSVSHHGLSNTYQRQQQQMQQQQQQQQQQQYQLYQQQQQQQQYQFQQQFSQLFYTPSPQPQLSQHHQQQQQQQQQQLHRPYQPSYDDGMKLASDVVVDDFSMNVDLNFLNAYPLTTNDDHLGSRSEGHQLL</sequence>
<evidence type="ECO:0000256" key="5">
    <source>
        <dbReference type="SAM" id="MobiDB-lite"/>
    </source>
</evidence>
<feature type="compositionally biased region" description="Low complexity" evidence="5">
    <location>
        <begin position="740"/>
        <end position="777"/>
    </location>
</feature>
<feature type="compositionally biased region" description="Polar residues" evidence="5">
    <location>
        <begin position="720"/>
        <end position="733"/>
    </location>
</feature>
<dbReference type="RefSeq" id="XP_064679600.1">
    <property type="nucleotide sequence ID" value="XM_064823000.1"/>
</dbReference>
<keyword evidence="4" id="KW-0539">Nucleus</keyword>
<dbReference type="CDD" id="cd00067">
    <property type="entry name" value="GAL4"/>
    <property type="match status" value="1"/>
</dbReference>
<proteinExistence type="predicted"/>
<dbReference type="CDD" id="cd12148">
    <property type="entry name" value="fungal_TF_MHR"/>
    <property type="match status" value="1"/>
</dbReference>
<feature type="region of interest" description="Disordered" evidence="5">
    <location>
        <begin position="169"/>
        <end position="188"/>
    </location>
</feature>
<dbReference type="InterPro" id="IPR036864">
    <property type="entry name" value="Zn2-C6_fun-type_DNA-bd_sf"/>
</dbReference>
<keyword evidence="2" id="KW-0479">Metal-binding</keyword>
<dbReference type="GO" id="GO:0000981">
    <property type="term" value="F:DNA-binding transcription factor activity, RNA polymerase II-specific"/>
    <property type="evidence" value="ECO:0007669"/>
    <property type="project" value="InterPro"/>
</dbReference>
<accession>A0AAN7D9C0</accession>
<dbReference type="PROSITE" id="PS50048">
    <property type="entry name" value="ZN2_CY6_FUNGAL_2"/>
    <property type="match status" value="1"/>
</dbReference>
<name>A0AAN7D9C0_9FUNG</name>
<feature type="compositionally biased region" description="Low complexity" evidence="5">
    <location>
        <begin position="1"/>
        <end position="31"/>
    </location>
</feature>
<dbReference type="InterPro" id="IPR050987">
    <property type="entry name" value="AtrR-like"/>
</dbReference>
<dbReference type="Pfam" id="PF04082">
    <property type="entry name" value="Fungal_trans"/>
    <property type="match status" value="1"/>
</dbReference>
<feature type="compositionally biased region" description="Low complexity" evidence="5">
    <location>
        <begin position="595"/>
        <end position="609"/>
    </location>
</feature>
<evidence type="ECO:0000313" key="8">
    <source>
        <dbReference type="Proteomes" id="UP001304243"/>
    </source>
</evidence>
<gene>
    <name evidence="7" type="ORF">ATC70_003645</name>
</gene>
<dbReference type="GO" id="GO:0006351">
    <property type="term" value="P:DNA-templated transcription"/>
    <property type="evidence" value="ECO:0007669"/>
    <property type="project" value="InterPro"/>
</dbReference>
<keyword evidence="8" id="KW-1185">Reference proteome</keyword>
<dbReference type="EMBL" id="JASEJX010000021">
    <property type="protein sequence ID" value="KAK4512934.1"/>
    <property type="molecule type" value="Genomic_DNA"/>
</dbReference>
<keyword evidence="3" id="KW-0238">DNA-binding</keyword>
<feature type="region of interest" description="Disordered" evidence="5">
    <location>
        <begin position="886"/>
        <end position="919"/>
    </location>
</feature>
<evidence type="ECO:0000256" key="4">
    <source>
        <dbReference type="ARBA" id="ARBA00023242"/>
    </source>
</evidence>
<reference evidence="7 8" key="1">
    <citation type="submission" date="2022-11" db="EMBL/GenBank/DDBJ databases">
        <title>Mucor velutinosus strain NIH1002 WGS.</title>
        <authorList>
            <person name="Subramanian P."/>
            <person name="Mullikin J.C."/>
            <person name="Segre J.A."/>
            <person name="Zelazny A.M."/>
        </authorList>
    </citation>
    <scope>NUCLEOTIDE SEQUENCE [LARGE SCALE GENOMIC DNA]</scope>
    <source>
        <strain evidence="7 8">NIH1002</strain>
    </source>
</reference>
<dbReference type="GO" id="GO:0003677">
    <property type="term" value="F:DNA binding"/>
    <property type="evidence" value="ECO:0007669"/>
    <property type="project" value="UniProtKB-KW"/>
</dbReference>
<evidence type="ECO:0000256" key="3">
    <source>
        <dbReference type="ARBA" id="ARBA00023125"/>
    </source>
</evidence>
<dbReference type="Pfam" id="PF00172">
    <property type="entry name" value="Zn_clus"/>
    <property type="match status" value="1"/>
</dbReference>
<feature type="compositionally biased region" description="Low complexity" evidence="5">
    <location>
        <begin position="891"/>
        <end position="909"/>
    </location>
</feature>
<dbReference type="InterPro" id="IPR001138">
    <property type="entry name" value="Zn2Cys6_DnaBD"/>
</dbReference>
<organism evidence="7 8">
    <name type="scientific">Mucor velutinosus</name>
    <dbReference type="NCBI Taxonomy" id="708070"/>
    <lineage>
        <taxon>Eukaryota</taxon>
        <taxon>Fungi</taxon>
        <taxon>Fungi incertae sedis</taxon>
        <taxon>Mucoromycota</taxon>
        <taxon>Mucoromycotina</taxon>
        <taxon>Mucoromycetes</taxon>
        <taxon>Mucorales</taxon>
        <taxon>Mucorineae</taxon>
        <taxon>Mucoraceae</taxon>
        <taxon>Mucor</taxon>
    </lineage>
</organism>
<evidence type="ECO:0000256" key="1">
    <source>
        <dbReference type="ARBA" id="ARBA00004123"/>
    </source>
</evidence>
<feature type="compositionally biased region" description="Low complexity" evidence="5">
    <location>
        <begin position="173"/>
        <end position="187"/>
    </location>
</feature>
<feature type="region of interest" description="Disordered" evidence="5">
    <location>
        <begin position="1"/>
        <end position="46"/>
    </location>
</feature>
<comment type="caution">
    <text evidence="7">The sequence shown here is derived from an EMBL/GenBank/DDBJ whole genome shotgun (WGS) entry which is preliminary data.</text>
</comment>
<dbReference type="GO" id="GO:0005634">
    <property type="term" value="C:nucleus"/>
    <property type="evidence" value="ECO:0007669"/>
    <property type="project" value="UniProtKB-SubCell"/>
</dbReference>
<feature type="compositionally biased region" description="Basic residues" evidence="5">
    <location>
        <begin position="826"/>
        <end position="835"/>
    </location>
</feature>
<feature type="domain" description="Zn(2)-C6 fungal-type" evidence="6">
    <location>
        <begin position="51"/>
        <end position="80"/>
    </location>
</feature>
<evidence type="ECO:0000313" key="7">
    <source>
        <dbReference type="EMBL" id="KAK4512934.1"/>
    </source>
</evidence>
<dbReference type="PROSITE" id="PS00463">
    <property type="entry name" value="ZN2_CY6_FUNGAL_1"/>
    <property type="match status" value="1"/>
</dbReference>
<dbReference type="Gene3D" id="4.10.240.10">
    <property type="entry name" value="Zn(2)-C6 fungal-type DNA-binding domain"/>
    <property type="match status" value="1"/>
</dbReference>
<dbReference type="GeneID" id="89947347"/>
<evidence type="ECO:0000259" key="6">
    <source>
        <dbReference type="PROSITE" id="PS50048"/>
    </source>
</evidence>
<dbReference type="Proteomes" id="UP001304243">
    <property type="component" value="Unassembled WGS sequence"/>
</dbReference>
<protein>
    <recommendedName>
        <fullName evidence="6">Zn(2)-C6 fungal-type domain-containing protein</fullName>
    </recommendedName>
</protein>
<dbReference type="AlphaFoldDB" id="A0AAN7D9C0"/>
<dbReference type="SUPFAM" id="SSF57701">
    <property type="entry name" value="Zn2/Cys6 DNA-binding domain"/>
    <property type="match status" value="1"/>
</dbReference>
<dbReference type="PANTHER" id="PTHR46910">
    <property type="entry name" value="TRANSCRIPTION FACTOR PDR1"/>
    <property type="match status" value="1"/>
</dbReference>
<dbReference type="PANTHER" id="PTHR46910:SF3">
    <property type="entry name" value="HALOTOLERANCE PROTEIN 9-RELATED"/>
    <property type="match status" value="1"/>
</dbReference>
<comment type="subcellular location">
    <subcellularLocation>
        <location evidence="1">Nucleus</location>
    </subcellularLocation>
</comment>
<feature type="region of interest" description="Disordered" evidence="5">
    <location>
        <begin position="720"/>
        <end position="847"/>
    </location>
</feature>
<feature type="region of interest" description="Disordered" evidence="5">
    <location>
        <begin position="595"/>
        <end position="641"/>
    </location>
</feature>
<dbReference type="SMART" id="SM00066">
    <property type="entry name" value="GAL4"/>
    <property type="match status" value="1"/>
</dbReference>
<feature type="compositionally biased region" description="Low complexity" evidence="5">
    <location>
        <begin position="813"/>
        <end position="823"/>
    </location>
</feature>
<dbReference type="InterPro" id="IPR007219">
    <property type="entry name" value="XnlR_reg_dom"/>
</dbReference>
<dbReference type="GO" id="GO:0008270">
    <property type="term" value="F:zinc ion binding"/>
    <property type="evidence" value="ECO:0007669"/>
    <property type="project" value="InterPro"/>
</dbReference>